<accession>A0ABR9CRL6</accession>
<evidence type="ECO:0000313" key="3">
    <source>
        <dbReference type="Proteomes" id="UP000632063"/>
    </source>
</evidence>
<dbReference type="Proteomes" id="UP000632063">
    <property type="component" value="Unassembled WGS sequence"/>
</dbReference>
<gene>
    <name evidence="2" type="ORF">IG616_18400</name>
</gene>
<dbReference type="Pfam" id="PF13274">
    <property type="entry name" value="SocA_Panacea"/>
    <property type="match status" value="1"/>
</dbReference>
<proteinExistence type="predicted"/>
<dbReference type="InterPro" id="IPR025272">
    <property type="entry name" value="SocA_Panacea"/>
</dbReference>
<organism evidence="2 3">
    <name type="scientific">Roseibium litorale</name>
    <dbReference type="NCBI Taxonomy" id="2803841"/>
    <lineage>
        <taxon>Bacteria</taxon>
        <taxon>Pseudomonadati</taxon>
        <taxon>Pseudomonadota</taxon>
        <taxon>Alphaproteobacteria</taxon>
        <taxon>Hyphomicrobiales</taxon>
        <taxon>Stappiaceae</taxon>
        <taxon>Roseibium</taxon>
    </lineage>
</organism>
<dbReference type="RefSeq" id="WP_192149643.1">
    <property type="nucleotide sequence ID" value="NZ_JACYXI010000013.1"/>
</dbReference>
<comment type="caution">
    <text evidence="2">The sequence shown here is derived from an EMBL/GenBank/DDBJ whole genome shotgun (WGS) entry which is preliminary data.</text>
</comment>
<reference evidence="3" key="1">
    <citation type="submission" date="2020-09" db="EMBL/GenBank/DDBJ databases">
        <title>The genome sequence of strain Labrenzia suaedae 4C16A.</title>
        <authorList>
            <person name="Liu Y."/>
        </authorList>
    </citation>
    <scope>NUCLEOTIDE SEQUENCE [LARGE SCALE GENOMIC DNA]</scope>
    <source>
        <strain evidence="3">4C16A</strain>
    </source>
</reference>
<evidence type="ECO:0000313" key="2">
    <source>
        <dbReference type="EMBL" id="MBD8893522.1"/>
    </source>
</evidence>
<name>A0ABR9CRL6_9HYPH</name>
<feature type="domain" description="Antitoxin SocA-like Panacea" evidence="1">
    <location>
        <begin position="24"/>
        <end position="119"/>
    </location>
</feature>
<keyword evidence="3" id="KW-1185">Reference proteome</keyword>
<protein>
    <submittedName>
        <fullName evidence="2">SocA family protein</fullName>
    </submittedName>
</protein>
<dbReference type="EMBL" id="JACYXI010000013">
    <property type="protein sequence ID" value="MBD8893522.1"/>
    <property type="molecule type" value="Genomic_DNA"/>
</dbReference>
<reference evidence="2 3" key="2">
    <citation type="journal article" date="2021" name="Int. J. Syst. Evol. Microbiol.">
        <title>Roseibium litorale sp. nov., isolated from a tidal flat sediment and proposal for the reclassification of Labrenzia polysiphoniae as Roseibium polysiphoniae comb. nov.</title>
        <authorList>
            <person name="Liu Y."/>
            <person name="Pei T."/>
            <person name="Du J."/>
            <person name="Chao M."/>
            <person name="Deng M.R."/>
            <person name="Zhu H."/>
        </authorList>
    </citation>
    <scope>NUCLEOTIDE SEQUENCE [LARGE SCALE GENOMIC DNA]</scope>
    <source>
        <strain evidence="2 3">4C16A</strain>
    </source>
</reference>
<sequence length="146" mass="16133">MATSIDVAAAFVDLSSEKLSHLALQKYVYLAHMLYAGENNNACLVDDGPFQAWDYGPVSPKLYQKLRGFGSAPIPRVMLHGAKELQPAQLRAVQEVWNALSNATAARLVEITHDPRGAWAQVYQPGVRGLQIGQQEILDEFKRRSA</sequence>
<evidence type="ECO:0000259" key="1">
    <source>
        <dbReference type="Pfam" id="PF13274"/>
    </source>
</evidence>